<dbReference type="AlphaFoldDB" id="A0A450SN10"/>
<keyword evidence="1" id="KW-1133">Transmembrane helix</keyword>
<accession>A0A450SN10</accession>
<proteinExistence type="predicted"/>
<organism evidence="2">
    <name type="scientific">Candidatus Kentrum sp. FM</name>
    <dbReference type="NCBI Taxonomy" id="2126340"/>
    <lineage>
        <taxon>Bacteria</taxon>
        <taxon>Pseudomonadati</taxon>
        <taxon>Pseudomonadota</taxon>
        <taxon>Gammaproteobacteria</taxon>
        <taxon>Candidatus Kentrum</taxon>
    </lineage>
</organism>
<gene>
    <name evidence="2" type="ORF">BECKFM1743A_GA0114220_101444</name>
    <name evidence="3" type="ORF">BECKFM1743C_GA0114222_101554</name>
</gene>
<name>A0A450SN10_9GAMM</name>
<keyword evidence="1" id="KW-0472">Membrane</keyword>
<evidence type="ECO:0000313" key="2">
    <source>
        <dbReference type="EMBL" id="VFJ55203.1"/>
    </source>
</evidence>
<reference evidence="2" key="1">
    <citation type="submission" date="2019-02" db="EMBL/GenBank/DDBJ databases">
        <authorList>
            <person name="Gruber-Vodicka R. H."/>
            <person name="Seah K. B. B."/>
        </authorList>
    </citation>
    <scope>NUCLEOTIDE SEQUENCE</scope>
    <source>
        <strain evidence="2">BECK_BZ163</strain>
        <strain evidence="3">BECK_BZ165</strain>
    </source>
</reference>
<protein>
    <submittedName>
        <fullName evidence="2">Uncharacterized protein</fullName>
    </submittedName>
</protein>
<keyword evidence="1" id="KW-0812">Transmembrane</keyword>
<evidence type="ECO:0000313" key="3">
    <source>
        <dbReference type="EMBL" id="VFJ55325.1"/>
    </source>
</evidence>
<feature type="transmembrane region" description="Helical" evidence="1">
    <location>
        <begin position="42"/>
        <end position="61"/>
    </location>
</feature>
<evidence type="ECO:0000256" key="1">
    <source>
        <dbReference type="SAM" id="Phobius"/>
    </source>
</evidence>
<sequence length="113" mass="12403">MSKLGPKSGSVASYMTPNHDEPWCFCNAASRDLGTGAVGRGFFHSLSVYLPILLIMDGIVLDFQKKFTKRIFYSAVTYCFKKKEFFSGNCCKVGKTNSGISIISEAAPRTDEA</sequence>
<dbReference type="EMBL" id="CAADFA010000155">
    <property type="protein sequence ID" value="VFJ55325.1"/>
    <property type="molecule type" value="Genomic_DNA"/>
</dbReference>
<dbReference type="EMBL" id="CAADEZ010000144">
    <property type="protein sequence ID" value="VFJ55203.1"/>
    <property type="molecule type" value="Genomic_DNA"/>
</dbReference>